<reference evidence="3 4" key="1">
    <citation type="submission" date="2019-07" db="EMBL/GenBank/DDBJ databases">
        <title>Genome assembly of two rare yeast pathogens: Diutina rugosa and Trichomonascus ciferrii.</title>
        <authorList>
            <person name="Mixao V."/>
            <person name="Saus E."/>
            <person name="Hansen A."/>
            <person name="Lass-Flor C."/>
            <person name="Gabaldon T."/>
        </authorList>
    </citation>
    <scope>NUCLEOTIDE SEQUENCE [LARGE SCALE GENOMIC DNA]</scope>
    <source>
        <strain evidence="3 4">CBS 613</strain>
    </source>
</reference>
<comment type="function">
    <text evidence="1">S-adenosyl-L-methionine-dependent protein-lysine N-methyltransferase that monomethylates 60S ribosomal protein L42.</text>
</comment>
<evidence type="ECO:0000313" key="4">
    <source>
        <dbReference type="Proteomes" id="UP000449547"/>
    </source>
</evidence>
<dbReference type="AlphaFoldDB" id="A0A642UVN7"/>
<comment type="caution">
    <text evidence="3">The sequence shown here is derived from an EMBL/GenBank/DDBJ whole genome shotgun (WGS) entry which is preliminary data.</text>
</comment>
<dbReference type="FunFam" id="3.90.1410.10:FF:000007">
    <property type="entry name" value="Ribosomal lysine N-methyltransferase 4"/>
    <property type="match status" value="1"/>
</dbReference>
<dbReference type="PIRSF" id="PIRSF011771">
    <property type="entry name" value="RMS1_SET"/>
    <property type="match status" value="1"/>
</dbReference>
<dbReference type="Proteomes" id="UP000449547">
    <property type="component" value="Unassembled WGS sequence"/>
</dbReference>
<dbReference type="SUPFAM" id="SSF82199">
    <property type="entry name" value="SET domain"/>
    <property type="match status" value="1"/>
</dbReference>
<dbReference type="GO" id="GO:0032259">
    <property type="term" value="P:methylation"/>
    <property type="evidence" value="ECO:0007669"/>
    <property type="project" value="UniProtKB-KW"/>
</dbReference>
<keyword evidence="1" id="KW-0489">Methyltransferase</keyword>
<dbReference type="PANTHER" id="PTHR13271:SF34">
    <property type="entry name" value="N-LYSINE METHYLTRANSFERASE SETD6"/>
    <property type="match status" value="1"/>
</dbReference>
<dbReference type="RefSeq" id="XP_034013626.1">
    <property type="nucleotide sequence ID" value="XM_034154236.1"/>
</dbReference>
<gene>
    <name evidence="3" type="ORF">DIURU_001668</name>
</gene>
<dbReference type="Gene3D" id="3.90.1410.10">
    <property type="entry name" value="set domain protein methyltransferase, domain 1"/>
    <property type="match status" value="1"/>
</dbReference>
<dbReference type="GeneID" id="54780321"/>
<dbReference type="Pfam" id="PF00856">
    <property type="entry name" value="SET"/>
    <property type="match status" value="1"/>
</dbReference>
<dbReference type="InterPro" id="IPR046341">
    <property type="entry name" value="SET_dom_sf"/>
</dbReference>
<keyword evidence="1" id="KW-0949">S-adenosyl-L-methionine</keyword>
<dbReference type="OrthoDB" id="341421at2759"/>
<dbReference type="InterPro" id="IPR050600">
    <property type="entry name" value="SETD3_SETD6_MTase"/>
</dbReference>
<dbReference type="VEuPathDB" id="FungiDB:DIURU_001668"/>
<keyword evidence="4" id="KW-1185">Reference proteome</keyword>
<evidence type="ECO:0000259" key="2">
    <source>
        <dbReference type="PROSITE" id="PS50280"/>
    </source>
</evidence>
<evidence type="ECO:0000313" key="3">
    <source>
        <dbReference type="EMBL" id="KAA8905240.1"/>
    </source>
</evidence>
<protein>
    <recommendedName>
        <fullName evidence="1">Ribosomal lysine N-methyltransferase 4</fullName>
        <ecNumber evidence="1">2.1.1.-</ecNumber>
    </recommendedName>
</protein>
<comment type="similarity">
    <text evidence="1">Belongs to the class V-like SAM-binding methyltransferase superfamily. Histone-lysine methyltransferase family. SETD6 subfamily.</text>
</comment>
<dbReference type="GO" id="GO:0016279">
    <property type="term" value="F:protein-lysine N-methyltransferase activity"/>
    <property type="evidence" value="ECO:0007669"/>
    <property type="project" value="UniProtKB-UniRule"/>
</dbReference>
<dbReference type="EMBL" id="SWFT01000050">
    <property type="protein sequence ID" value="KAA8905240.1"/>
    <property type="molecule type" value="Genomic_DNA"/>
</dbReference>
<accession>A0A642UVN7</accession>
<dbReference type="PROSITE" id="PS50280">
    <property type="entry name" value="SET"/>
    <property type="match status" value="1"/>
</dbReference>
<name>A0A642UVN7_DIURU</name>
<dbReference type="OMA" id="WEGLIIC"/>
<dbReference type="GO" id="GO:0005634">
    <property type="term" value="C:nucleus"/>
    <property type="evidence" value="ECO:0007669"/>
    <property type="project" value="UniProtKB-SubCell"/>
</dbReference>
<proteinExistence type="inferred from homology"/>
<dbReference type="EC" id="2.1.1.-" evidence="1"/>
<keyword evidence="1" id="KW-0539">Nucleus</keyword>
<sequence length="473" mass="54083">MRHLIIMDARTERFKDWLRSSTIDVSPNIEIENLSEQHMGRGVVAIKPIASGETLFTIPRPMILNVATSQLVIDKPDILEKLLNLGQWPALIIVLLYELSVVKEKSSWWDYLQVLPFTENEVKLNQLIFWEPEELELLLPSLVNERVDRASSEKMYKDVKHLVKEWNLGFEVDSELFHRVATTIMSYSFDVERPDADDESLESDSMPEIQADGYYKSLVPLADTLNADTEFHNAHLEYNEGTLVMKATKDIEVGEQIFNTYAEHSNSELLRRYGYVQVHGSQYDFGEVPFTKVYDQFKDHVDFEVIKEALSLIADEDDDDEDNQGICHESYDCFATGEVEIELILLVQVLSIAAQIENVDIAMVKRIYHKCYQLVESKRVTKKMAENFSNIIASRLSDYENVVENPEIAITRKQMAEIVKIGEKRALVAASNPANSLILQGDPLSSIDDAKLIRNITKKRMNDGTESATKRLK</sequence>
<dbReference type="InterPro" id="IPR011383">
    <property type="entry name" value="N-lys_methylase_SETD6"/>
</dbReference>
<organism evidence="3 4">
    <name type="scientific">Diutina rugosa</name>
    <name type="common">Yeast</name>
    <name type="synonym">Candida rugosa</name>
    <dbReference type="NCBI Taxonomy" id="5481"/>
    <lineage>
        <taxon>Eukaryota</taxon>
        <taxon>Fungi</taxon>
        <taxon>Dikarya</taxon>
        <taxon>Ascomycota</taxon>
        <taxon>Saccharomycotina</taxon>
        <taxon>Pichiomycetes</taxon>
        <taxon>Debaryomycetaceae</taxon>
        <taxon>Diutina</taxon>
    </lineage>
</organism>
<evidence type="ECO:0000256" key="1">
    <source>
        <dbReference type="PIRNR" id="PIRNR011771"/>
    </source>
</evidence>
<comment type="subcellular location">
    <subcellularLocation>
        <location evidence="1">Nucleus</location>
    </subcellularLocation>
</comment>
<dbReference type="InterPro" id="IPR001214">
    <property type="entry name" value="SET_dom"/>
</dbReference>
<keyword evidence="1" id="KW-0808">Transferase</keyword>
<feature type="domain" description="SET" evidence="2">
    <location>
        <begin position="27"/>
        <end position="262"/>
    </location>
</feature>
<dbReference type="PANTHER" id="PTHR13271">
    <property type="entry name" value="UNCHARACTERIZED PUTATIVE METHYLTRANSFERASE"/>
    <property type="match status" value="1"/>
</dbReference>